<dbReference type="PANTHER" id="PTHR21207:SF2">
    <property type="entry name" value="PARKIN COREGULATED GENE PROTEIN"/>
    <property type="match status" value="1"/>
</dbReference>
<evidence type="ECO:0000313" key="2">
    <source>
        <dbReference type="WBParaSite" id="TREG1_18470.1"/>
    </source>
</evidence>
<dbReference type="GO" id="GO:0030544">
    <property type="term" value="F:Hsp70 protein binding"/>
    <property type="evidence" value="ECO:0007669"/>
    <property type="project" value="TreeGrafter"/>
</dbReference>
<reference evidence="1" key="1">
    <citation type="submission" date="2022-06" db="EMBL/GenBank/DDBJ databases">
        <authorList>
            <person name="Berger JAMES D."/>
            <person name="Berger JAMES D."/>
        </authorList>
    </citation>
    <scope>NUCLEOTIDE SEQUENCE [LARGE SCALE GENOMIC DNA]</scope>
</reference>
<protein>
    <submittedName>
        <fullName evidence="2">Parkin coregulated gene protein homolog</fullName>
    </submittedName>
</protein>
<dbReference type="GO" id="GO:0051879">
    <property type="term" value="F:Hsp90 protein binding"/>
    <property type="evidence" value="ECO:0007669"/>
    <property type="project" value="TreeGrafter"/>
</dbReference>
<dbReference type="SUPFAM" id="SSF48371">
    <property type="entry name" value="ARM repeat"/>
    <property type="match status" value="1"/>
</dbReference>
<name>A0AA85JIH0_TRIRE</name>
<keyword evidence="1" id="KW-1185">Reference proteome</keyword>
<dbReference type="WBParaSite" id="TREG1_18470.1">
    <property type="protein sequence ID" value="TREG1_18470.1"/>
    <property type="gene ID" value="TREG1_18470"/>
</dbReference>
<organism evidence="1 2">
    <name type="scientific">Trichobilharzia regenti</name>
    <name type="common">Nasal bird schistosome</name>
    <dbReference type="NCBI Taxonomy" id="157069"/>
    <lineage>
        <taxon>Eukaryota</taxon>
        <taxon>Metazoa</taxon>
        <taxon>Spiralia</taxon>
        <taxon>Lophotrochozoa</taxon>
        <taxon>Platyhelminthes</taxon>
        <taxon>Trematoda</taxon>
        <taxon>Digenea</taxon>
        <taxon>Strigeidida</taxon>
        <taxon>Schistosomatoidea</taxon>
        <taxon>Schistosomatidae</taxon>
        <taxon>Trichobilharzia</taxon>
    </lineage>
</organism>
<dbReference type="Proteomes" id="UP000050795">
    <property type="component" value="Unassembled WGS sequence"/>
</dbReference>
<evidence type="ECO:0000313" key="1">
    <source>
        <dbReference type="Proteomes" id="UP000050795"/>
    </source>
</evidence>
<dbReference type="AlphaFoldDB" id="A0AA85JIH0"/>
<dbReference type="InterPro" id="IPR016024">
    <property type="entry name" value="ARM-type_fold"/>
</dbReference>
<sequence length="245" mass="28160">MTARPRRYPLLGEDDPNHIKSQRAFTIQAEQEMWDIGIPSILRTVLPLRRSEFRKNITLGKYPFQQDHSGSMTPIKLAWKTEIQNVDFGLLFPELIEGLTDIEPSIVRIAKAAIIDLLKHGPLDKLIDTLPVLTEAIRSALVMNNVEVARRVLIVLRHICTIQPGIGPDISYYLRDIFQHLNYYFEAHKNYNDQIVYNPSLSDDLYDLIDDVVKRLLQISGNELETAEDNIKLALPTYQINRLTI</sequence>
<accession>A0AA85JIH0</accession>
<proteinExistence type="predicted"/>
<dbReference type="PANTHER" id="PTHR21207">
    <property type="entry name" value="PARKIN COREGULATED GENE PROTEIN PARK2 COREGULATED"/>
    <property type="match status" value="1"/>
</dbReference>
<reference evidence="2" key="2">
    <citation type="submission" date="2023-11" db="UniProtKB">
        <authorList>
            <consortium name="WormBaseParasite"/>
        </authorList>
    </citation>
    <scope>IDENTIFICATION</scope>
</reference>
<dbReference type="Pfam" id="PF10274">
    <property type="entry name" value="ParcG"/>
    <property type="match status" value="1"/>
</dbReference>
<dbReference type="InterPro" id="IPR019399">
    <property type="entry name" value="Parkin_co-regulated_protein"/>
</dbReference>